<dbReference type="GO" id="GO:0042777">
    <property type="term" value="P:proton motive force-driven plasma membrane ATP synthesis"/>
    <property type="evidence" value="ECO:0007669"/>
    <property type="project" value="TreeGrafter"/>
</dbReference>
<keyword evidence="3 11" id="KW-0813">Transport</keyword>
<keyword evidence="6 11" id="KW-0375">Hydrogen ion transport</keyword>
<dbReference type="InterPro" id="IPR000568">
    <property type="entry name" value="ATP_synth_F0_asu"/>
</dbReference>
<dbReference type="GO" id="GO:0005886">
    <property type="term" value="C:plasma membrane"/>
    <property type="evidence" value="ECO:0007669"/>
    <property type="project" value="UniProtKB-SubCell"/>
</dbReference>
<dbReference type="CDD" id="cd00310">
    <property type="entry name" value="ATP-synt_Fo_a_6"/>
    <property type="match status" value="1"/>
</dbReference>
<dbReference type="Proteomes" id="UP000220840">
    <property type="component" value="Unassembled WGS sequence"/>
</dbReference>
<dbReference type="PRINTS" id="PR00123">
    <property type="entry name" value="ATPASEA"/>
</dbReference>
<protein>
    <recommendedName>
        <fullName evidence="11">ATP synthase subunit a</fullName>
    </recommendedName>
    <alternativeName>
        <fullName evidence="11">ATP synthase F0 sector subunit a</fullName>
    </alternativeName>
    <alternativeName>
        <fullName evidence="11">F-ATPase subunit 6</fullName>
    </alternativeName>
</protein>
<dbReference type="AlphaFoldDB" id="A0A2A7MCS8"/>
<evidence type="ECO:0000256" key="6">
    <source>
        <dbReference type="ARBA" id="ARBA00022781"/>
    </source>
</evidence>
<gene>
    <name evidence="11" type="primary">atpB</name>
    <name evidence="12" type="ORF">CQ394_18760</name>
</gene>
<evidence type="ECO:0000256" key="1">
    <source>
        <dbReference type="ARBA" id="ARBA00004141"/>
    </source>
</evidence>
<dbReference type="GO" id="GO:0046933">
    <property type="term" value="F:proton-transporting ATP synthase activity, rotational mechanism"/>
    <property type="evidence" value="ECO:0007669"/>
    <property type="project" value="UniProtKB-UniRule"/>
</dbReference>
<feature type="transmembrane region" description="Helical" evidence="11">
    <location>
        <begin position="20"/>
        <end position="38"/>
    </location>
</feature>
<dbReference type="Pfam" id="PF00119">
    <property type="entry name" value="ATP-synt_A"/>
    <property type="match status" value="1"/>
</dbReference>
<keyword evidence="5 11" id="KW-0812">Transmembrane</keyword>
<accession>A0A2A7MCS8</accession>
<dbReference type="OrthoDB" id="9789241at2"/>
<evidence type="ECO:0000256" key="5">
    <source>
        <dbReference type="ARBA" id="ARBA00022692"/>
    </source>
</evidence>
<evidence type="ECO:0000256" key="4">
    <source>
        <dbReference type="ARBA" id="ARBA00022547"/>
    </source>
</evidence>
<keyword evidence="9 11" id="KW-0472">Membrane</keyword>
<dbReference type="Gene3D" id="1.20.120.220">
    <property type="entry name" value="ATP synthase, F0 complex, subunit A"/>
    <property type="match status" value="1"/>
</dbReference>
<evidence type="ECO:0000313" key="12">
    <source>
        <dbReference type="EMBL" id="PEG29399.1"/>
    </source>
</evidence>
<keyword evidence="4 11" id="KW-0138">CF(0)</keyword>
<evidence type="ECO:0000256" key="10">
    <source>
        <dbReference type="ARBA" id="ARBA00023310"/>
    </source>
</evidence>
<name>A0A2A7MCS8_9CLOT</name>
<evidence type="ECO:0000256" key="3">
    <source>
        <dbReference type="ARBA" id="ARBA00022448"/>
    </source>
</evidence>
<dbReference type="InterPro" id="IPR045082">
    <property type="entry name" value="ATP_syn_F0_a_bact/chloroplast"/>
</dbReference>
<evidence type="ECO:0000256" key="11">
    <source>
        <dbReference type="HAMAP-Rule" id="MF_01393"/>
    </source>
</evidence>
<proteinExistence type="inferred from homology"/>
<organism evidence="12 13">
    <name type="scientific">Clostridium neonatale</name>
    <dbReference type="NCBI Taxonomy" id="137838"/>
    <lineage>
        <taxon>Bacteria</taxon>
        <taxon>Bacillati</taxon>
        <taxon>Bacillota</taxon>
        <taxon>Clostridia</taxon>
        <taxon>Eubacteriales</taxon>
        <taxon>Clostridiaceae</taxon>
        <taxon>Clostridium</taxon>
    </lineage>
</organism>
<evidence type="ECO:0000313" key="13">
    <source>
        <dbReference type="Proteomes" id="UP000220840"/>
    </source>
</evidence>
<evidence type="ECO:0000256" key="2">
    <source>
        <dbReference type="ARBA" id="ARBA00006810"/>
    </source>
</evidence>
<keyword evidence="8 11" id="KW-0406">Ion transport</keyword>
<keyword evidence="10 11" id="KW-0066">ATP synthesis</keyword>
<comment type="caution">
    <text evidence="11">Lacks conserved residue(s) required for the propagation of feature annotation.</text>
</comment>
<keyword evidence="7 11" id="KW-1133">Transmembrane helix</keyword>
<dbReference type="GO" id="GO:0045259">
    <property type="term" value="C:proton-transporting ATP synthase complex"/>
    <property type="evidence" value="ECO:0007669"/>
    <property type="project" value="UniProtKB-KW"/>
</dbReference>
<dbReference type="PANTHER" id="PTHR42823">
    <property type="entry name" value="ATP SYNTHASE SUBUNIT A, CHLOROPLASTIC"/>
    <property type="match status" value="1"/>
</dbReference>
<dbReference type="InterPro" id="IPR023011">
    <property type="entry name" value="ATP_synth_F0_asu_AS"/>
</dbReference>
<dbReference type="EMBL" id="PDCJ01000004">
    <property type="protein sequence ID" value="PEG29399.1"/>
    <property type="molecule type" value="Genomic_DNA"/>
</dbReference>
<reference evidence="12 13" key="1">
    <citation type="submission" date="2017-10" db="EMBL/GenBank/DDBJ databases">
        <title>Effective Description of Clostridium neonatale sp. nov. linked to necrotizing enterocolitis in neonates and a clarification of species assignable to the genus Clostridium (Prazmowski 1880) emend. Lawson and Rainey 2016.</title>
        <authorList>
            <person name="Bernard K."/>
            <person name="Burdz T."/>
            <person name="Wiebe D."/>
            <person name="Balcewich B."/>
            <person name="Alfa M."/>
            <person name="Bernier A.-M."/>
        </authorList>
    </citation>
    <scope>NUCLEOTIDE SEQUENCE [LARGE SCALE GENOMIC DNA]</scope>
    <source>
        <strain evidence="12 13">LCDC99A005</strain>
    </source>
</reference>
<dbReference type="PANTHER" id="PTHR42823:SF3">
    <property type="entry name" value="ATP SYNTHASE SUBUNIT A, CHLOROPLASTIC"/>
    <property type="match status" value="1"/>
</dbReference>
<comment type="function">
    <text evidence="11">Key component of the proton channel; it plays a direct role in the translocation of protons across the membrane.</text>
</comment>
<evidence type="ECO:0000256" key="9">
    <source>
        <dbReference type="ARBA" id="ARBA00023136"/>
    </source>
</evidence>
<comment type="caution">
    <text evidence="12">The sequence shown here is derived from an EMBL/GenBank/DDBJ whole genome shotgun (WGS) entry which is preliminary data.</text>
</comment>
<dbReference type="HAMAP" id="MF_01393">
    <property type="entry name" value="ATP_synth_a_bact"/>
    <property type="match status" value="1"/>
</dbReference>
<feature type="transmembrane region" description="Helical" evidence="11">
    <location>
        <begin position="102"/>
        <end position="122"/>
    </location>
</feature>
<evidence type="ECO:0000256" key="7">
    <source>
        <dbReference type="ARBA" id="ARBA00022989"/>
    </source>
</evidence>
<keyword evidence="13" id="KW-1185">Reference proteome</keyword>
<feature type="transmembrane region" description="Helical" evidence="11">
    <location>
        <begin position="74"/>
        <end position="96"/>
    </location>
</feature>
<dbReference type="NCBIfam" id="NF004484">
    <property type="entry name" value="PRK05815.3-2"/>
    <property type="match status" value="1"/>
</dbReference>
<dbReference type="InterPro" id="IPR035908">
    <property type="entry name" value="F0_ATP_A_sf"/>
</dbReference>
<comment type="subcellular location">
    <subcellularLocation>
        <location evidence="11">Cell membrane</location>
        <topology evidence="11">Multi-pass membrane protein</topology>
    </subcellularLocation>
    <subcellularLocation>
        <location evidence="1">Membrane</location>
        <topology evidence="1">Multi-pass membrane protein</topology>
    </subcellularLocation>
</comment>
<comment type="similarity">
    <text evidence="2 11">Belongs to the ATPase A chain family.</text>
</comment>
<dbReference type="SUPFAM" id="SSF81336">
    <property type="entry name" value="F1F0 ATP synthase subunit A"/>
    <property type="match status" value="1"/>
</dbReference>
<dbReference type="STRING" id="137838.GCA_001458595_00763"/>
<keyword evidence="11" id="KW-1003">Cell membrane</keyword>
<sequence>MFNVEISLTTGYPLGLSSEIVTQWVIMLFLAIGGFLLTRNLKNVPDKKQAALEKLYVTIESVVKSTMGESYTNFIPYVGSLIIYLLCMNFTGLIGIKPATQSLSVTAGLGLTTFMTIHYTAIKRNGLFDYAKGYAHPFIVMLPINIMERVMLPVSLALRLFGNMLAATLLVDMVYEALAGVASIAQIGLPIIVHSYFDVFDGTIQMLVFSMLTMIQIKLVSEE</sequence>
<dbReference type="PROSITE" id="PS00449">
    <property type="entry name" value="ATPASE_A"/>
    <property type="match status" value="1"/>
</dbReference>
<evidence type="ECO:0000256" key="8">
    <source>
        <dbReference type="ARBA" id="ARBA00023065"/>
    </source>
</evidence>